<dbReference type="PROSITE" id="PS00839">
    <property type="entry name" value="SUMT_1"/>
    <property type="match status" value="1"/>
</dbReference>
<evidence type="ECO:0000256" key="2">
    <source>
        <dbReference type="ARBA" id="ARBA00005879"/>
    </source>
</evidence>
<sequence>MISFVGAGPGDPDLITLKGQKKLAQADLVIYAGSLVNPEILSHCRQEATIYNSASMTLEEVLAIMIQGHEEGKKVVRLHTGDPSIYGAIREQMDGLDEKNIAYEVVPGVSSFVAAAASLNRELTLPGVSQTVIITRLSGRTLVPEKESLRELARHNASMCIFLSTHKIKDVVQELIAGGYEKHCPIALVYKASWPEEKKVFGTLETIAQKVEKAGIERTAMILVGSFLEGPYERSLLYDGSFTHGYRIGTGDGA</sequence>
<dbReference type="Pfam" id="PF00590">
    <property type="entry name" value="TP_methylase"/>
    <property type="match status" value="1"/>
</dbReference>
<evidence type="ECO:0000256" key="7">
    <source>
        <dbReference type="RuleBase" id="RU003960"/>
    </source>
</evidence>
<dbReference type="PANTHER" id="PTHR45790">
    <property type="entry name" value="SIROHEME SYNTHASE-RELATED"/>
    <property type="match status" value="1"/>
</dbReference>
<evidence type="ECO:0000256" key="4">
    <source>
        <dbReference type="ARBA" id="ARBA00022603"/>
    </source>
</evidence>
<keyword evidence="10" id="KW-1185">Reference proteome</keyword>
<dbReference type="CDD" id="cd11641">
    <property type="entry name" value="Precorrin-4_C11-MT"/>
    <property type="match status" value="1"/>
</dbReference>
<dbReference type="Gene3D" id="3.30.950.10">
    <property type="entry name" value="Methyltransferase, Cobalt-precorrin-4 Transmethylase, Domain 2"/>
    <property type="match status" value="1"/>
</dbReference>
<dbReference type="InterPro" id="IPR006362">
    <property type="entry name" value="Cbl_synth_CobM/CibF"/>
</dbReference>
<dbReference type="GO" id="GO:0046026">
    <property type="term" value="F:precorrin-4 C11-methyltransferase activity"/>
    <property type="evidence" value="ECO:0007669"/>
    <property type="project" value="UniProtKB-EC"/>
</dbReference>
<dbReference type="PANTHER" id="PTHR45790:SF4">
    <property type="entry name" value="COBALT-PRECORRIN-4 C(11)-METHYLTRANSFERASE"/>
    <property type="match status" value="1"/>
</dbReference>
<protein>
    <submittedName>
        <fullName evidence="9">Precorrin-4 C11-methyltransferase</fullName>
        <ecNumber evidence="9">2.1.1.133</ecNumber>
    </submittedName>
</protein>
<evidence type="ECO:0000313" key="9">
    <source>
        <dbReference type="EMBL" id="QGG46902.1"/>
    </source>
</evidence>
<dbReference type="InterPro" id="IPR014777">
    <property type="entry name" value="4pyrrole_Mease_sub1"/>
</dbReference>
<dbReference type="UniPathway" id="UPA00148"/>
<reference evidence="10" key="1">
    <citation type="submission" date="2019-11" db="EMBL/GenBank/DDBJ databases">
        <title>Genome sequence of Heliorestis convoluta strain HH, an alkaliphilic and minimalistic phototrophic bacterium from a soda lake in Egypt.</title>
        <authorList>
            <person name="Dewey E.D."/>
            <person name="Stokes L.M."/>
            <person name="Burchell B.M."/>
            <person name="Shaffer K.N."/>
            <person name="Huntington A.M."/>
            <person name="Baker J.M."/>
            <person name="Nadendla S."/>
            <person name="Giglio M.G."/>
            <person name="Touchman J.W."/>
            <person name="Blankenship R.E."/>
            <person name="Madigan M.T."/>
            <person name="Sattley W.M."/>
        </authorList>
    </citation>
    <scope>NUCLEOTIDE SEQUENCE [LARGE SCALE GENOMIC DNA]</scope>
    <source>
        <strain evidence="10">HH</strain>
    </source>
</reference>
<dbReference type="Proteomes" id="UP000366051">
    <property type="component" value="Chromosome"/>
</dbReference>
<comment type="pathway">
    <text evidence="1">Cofactor biosynthesis; adenosylcobalamin biosynthesis.</text>
</comment>
<dbReference type="Gene3D" id="3.40.1010.10">
    <property type="entry name" value="Cobalt-precorrin-4 Transmethylase, Domain 1"/>
    <property type="match status" value="1"/>
</dbReference>
<dbReference type="KEGG" id="hcv:FTV88_0724"/>
<evidence type="ECO:0000256" key="3">
    <source>
        <dbReference type="ARBA" id="ARBA00022573"/>
    </source>
</evidence>
<dbReference type="RefSeq" id="WP_207707904.1">
    <property type="nucleotide sequence ID" value="NZ_CP045875.1"/>
</dbReference>
<dbReference type="AlphaFoldDB" id="A0A5Q2N0U0"/>
<dbReference type="InterPro" id="IPR050161">
    <property type="entry name" value="Siro_Cobalamin_biosynth"/>
</dbReference>
<evidence type="ECO:0000256" key="6">
    <source>
        <dbReference type="ARBA" id="ARBA00022691"/>
    </source>
</evidence>
<accession>A0A5Q2N0U0</accession>
<dbReference type="GO" id="GO:0009236">
    <property type="term" value="P:cobalamin biosynthetic process"/>
    <property type="evidence" value="ECO:0007669"/>
    <property type="project" value="UniProtKB-UniPathway"/>
</dbReference>
<evidence type="ECO:0000256" key="5">
    <source>
        <dbReference type="ARBA" id="ARBA00022679"/>
    </source>
</evidence>
<dbReference type="InterPro" id="IPR000878">
    <property type="entry name" value="4pyrrol_Mease"/>
</dbReference>
<organism evidence="9 10">
    <name type="scientific">Heliorestis convoluta</name>
    <dbReference type="NCBI Taxonomy" id="356322"/>
    <lineage>
        <taxon>Bacteria</taxon>
        <taxon>Bacillati</taxon>
        <taxon>Bacillota</taxon>
        <taxon>Clostridia</taxon>
        <taxon>Eubacteriales</taxon>
        <taxon>Heliobacteriaceae</taxon>
        <taxon>Heliorestis</taxon>
    </lineage>
</organism>
<dbReference type="GO" id="GO:0032259">
    <property type="term" value="P:methylation"/>
    <property type="evidence" value="ECO:0007669"/>
    <property type="project" value="UniProtKB-KW"/>
</dbReference>
<comment type="similarity">
    <text evidence="2 7">Belongs to the precorrin methyltransferase family.</text>
</comment>
<keyword evidence="6" id="KW-0949">S-adenosyl-L-methionine</keyword>
<dbReference type="EC" id="2.1.1.133" evidence="9"/>
<dbReference type="NCBIfam" id="TIGR01465">
    <property type="entry name" value="cobM_cbiF"/>
    <property type="match status" value="1"/>
</dbReference>
<evidence type="ECO:0000313" key="10">
    <source>
        <dbReference type="Proteomes" id="UP000366051"/>
    </source>
</evidence>
<dbReference type="InterPro" id="IPR014776">
    <property type="entry name" value="4pyrrole_Mease_sub2"/>
</dbReference>
<dbReference type="InterPro" id="IPR003043">
    <property type="entry name" value="Uropor_MeTrfase_CS"/>
</dbReference>
<feature type="domain" description="Tetrapyrrole methylase" evidence="8">
    <location>
        <begin position="1"/>
        <end position="207"/>
    </location>
</feature>
<proteinExistence type="inferred from homology"/>
<evidence type="ECO:0000259" key="8">
    <source>
        <dbReference type="Pfam" id="PF00590"/>
    </source>
</evidence>
<keyword evidence="3" id="KW-0169">Cobalamin biosynthesis</keyword>
<keyword evidence="5 7" id="KW-0808">Transferase</keyword>
<gene>
    <name evidence="9" type="primary">cobM</name>
    <name evidence="9" type="ORF">FTV88_0724</name>
</gene>
<dbReference type="SUPFAM" id="SSF53790">
    <property type="entry name" value="Tetrapyrrole methylase"/>
    <property type="match status" value="1"/>
</dbReference>
<keyword evidence="4 7" id="KW-0489">Methyltransferase</keyword>
<name>A0A5Q2N0U0_9FIRM</name>
<evidence type="ECO:0000256" key="1">
    <source>
        <dbReference type="ARBA" id="ARBA00004953"/>
    </source>
</evidence>
<dbReference type="EMBL" id="CP045875">
    <property type="protein sequence ID" value="QGG46902.1"/>
    <property type="molecule type" value="Genomic_DNA"/>
</dbReference>
<dbReference type="PROSITE" id="PS00840">
    <property type="entry name" value="SUMT_2"/>
    <property type="match status" value="1"/>
</dbReference>
<dbReference type="InterPro" id="IPR035996">
    <property type="entry name" value="4pyrrol_Methylase_sf"/>
</dbReference>